<organism evidence="1 2">
    <name type="scientific">Solanum commersonii</name>
    <name type="common">Commerson's wild potato</name>
    <name type="synonym">Commerson's nightshade</name>
    <dbReference type="NCBI Taxonomy" id="4109"/>
    <lineage>
        <taxon>Eukaryota</taxon>
        <taxon>Viridiplantae</taxon>
        <taxon>Streptophyta</taxon>
        <taxon>Embryophyta</taxon>
        <taxon>Tracheophyta</taxon>
        <taxon>Spermatophyta</taxon>
        <taxon>Magnoliopsida</taxon>
        <taxon>eudicotyledons</taxon>
        <taxon>Gunneridae</taxon>
        <taxon>Pentapetalae</taxon>
        <taxon>asterids</taxon>
        <taxon>lamiids</taxon>
        <taxon>Solanales</taxon>
        <taxon>Solanaceae</taxon>
        <taxon>Solanoideae</taxon>
        <taxon>Solaneae</taxon>
        <taxon>Solanum</taxon>
    </lineage>
</organism>
<sequence>MLKDFLATYKNQDISYTFINEPISRDINALIEMKQKHVDYLQLEIFNKREVITPYLSRNIFLLMNFLDFFDKDLVTILPLIRDLKELILWKIIGMMIDIHKKELHHQYIRKIFRKVIHYMLNYKKRNDISLRKLDIREEKNLGRYSEVFS</sequence>
<evidence type="ECO:0000313" key="1">
    <source>
        <dbReference type="EMBL" id="KAG5621625.1"/>
    </source>
</evidence>
<dbReference type="AlphaFoldDB" id="A0A9J6AAY1"/>
<comment type="caution">
    <text evidence="1">The sequence shown here is derived from an EMBL/GenBank/DDBJ whole genome shotgun (WGS) entry which is preliminary data.</text>
</comment>
<keyword evidence="2" id="KW-1185">Reference proteome</keyword>
<reference evidence="1 2" key="1">
    <citation type="submission" date="2020-09" db="EMBL/GenBank/DDBJ databases">
        <title>De no assembly of potato wild relative species, Solanum commersonii.</title>
        <authorList>
            <person name="Cho K."/>
        </authorList>
    </citation>
    <scope>NUCLEOTIDE SEQUENCE [LARGE SCALE GENOMIC DNA]</scope>
    <source>
        <strain evidence="1">LZ3.2</strain>
        <tissue evidence="1">Leaf</tissue>
    </source>
</reference>
<proteinExistence type="predicted"/>
<gene>
    <name evidence="1" type="ORF">H5410_006843</name>
</gene>
<name>A0A9J6AAY1_SOLCO</name>
<protein>
    <submittedName>
        <fullName evidence="1">Uncharacterized protein</fullName>
    </submittedName>
</protein>
<evidence type="ECO:0000313" key="2">
    <source>
        <dbReference type="Proteomes" id="UP000824120"/>
    </source>
</evidence>
<dbReference type="EMBL" id="JACXVP010000002">
    <property type="protein sequence ID" value="KAG5621625.1"/>
    <property type="molecule type" value="Genomic_DNA"/>
</dbReference>
<dbReference type="Proteomes" id="UP000824120">
    <property type="component" value="Chromosome 2"/>
</dbReference>
<accession>A0A9J6AAY1</accession>